<feature type="domain" description="HAMP" evidence="17">
    <location>
        <begin position="192"/>
        <end position="244"/>
    </location>
</feature>
<evidence type="ECO:0000256" key="6">
    <source>
        <dbReference type="ARBA" id="ARBA00022679"/>
    </source>
</evidence>
<dbReference type="InterPro" id="IPR013656">
    <property type="entry name" value="PAS_4"/>
</dbReference>
<dbReference type="InterPro" id="IPR035965">
    <property type="entry name" value="PAS-like_dom_sf"/>
</dbReference>
<dbReference type="SMART" id="SM00388">
    <property type="entry name" value="HisKA"/>
    <property type="match status" value="1"/>
</dbReference>
<dbReference type="Gene3D" id="3.30.450.20">
    <property type="entry name" value="PAS domain"/>
    <property type="match status" value="2"/>
</dbReference>
<dbReference type="FunFam" id="1.10.287.130:FF:000008">
    <property type="entry name" value="Two-component sensor histidine kinase"/>
    <property type="match status" value="1"/>
</dbReference>
<evidence type="ECO:0000256" key="5">
    <source>
        <dbReference type="ARBA" id="ARBA00022553"/>
    </source>
</evidence>
<dbReference type="InterPro" id="IPR036097">
    <property type="entry name" value="HisK_dim/P_sf"/>
</dbReference>
<dbReference type="PANTHER" id="PTHR45453:SF1">
    <property type="entry name" value="PHOSPHATE REGULON SENSOR PROTEIN PHOR"/>
    <property type="match status" value="1"/>
</dbReference>
<feature type="domain" description="Histidine kinase" evidence="15">
    <location>
        <begin position="374"/>
        <end position="591"/>
    </location>
</feature>
<evidence type="ECO:0000259" key="15">
    <source>
        <dbReference type="PROSITE" id="PS50109"/>
    </source>
</evidence>
<dbReference type="CDD" id="cd00075">
    <property type="entry name" value="HATPase"/>
    <property type="match status" value="1"/>
</dbReference>
<evidence type="ECO:0000256" key="4">
    <source>
        <dbReference type="ARBA" id="ARBA00022475"/>
    </source>
</evidence>
<evidence type="ECO:0000313" key="18">
    <source>
        <dbReference type="EMBL" id="SPD73918.1"/>
    </source>
</evidence>
<dbReference type="PRINTS" id="PR00344">
    <property type="entry name" value="BCTRLSENSOR"/>
</dbReference>
<dbReference type="Gene3D" id="3.30.565.10">
    <property type="entry name" value="Histidine kinase-like ATPase, C-terminal domain"/>
    <property type="match status" value="1"/>
</dbReference>
<evidence type="ECO:0000256" key="9">
    <source>
        <dbReference type="ARBA" id="ARBA00022777"/>
    </source>
</evidence>
<dbReference type="InterPro" id="IPR004358">
    <property type="entry name" value="Sig_transdc_His_kin-like_C"/>
</dbReference>
<evidence type="ECO:0000256" key="3">
    <source>
        <dbReference type="ARBA" id="ARBA00012438"/>
    </source>
</evidence>
<keyword evidence="12" id="KW-0902">Two-component regulatory system</keyword>
<dbReference type="InterPro" id="IPR029151">
    <property type="entry name" value="Sensor-like_sf"/>
</dbReference>
<dbReference type="EMBL" id="OJIN01000117">
    <property type="protein sequence ID" value="SPD73918.1"/>
    <property type="molecule type" value="Genomic_DNA"/>
</dbReference>
<dbReference type="GO" id="GO:0000155">
    <property type="term" value="F:phosphorelay sensor kinase activity"/>
    <property type="evidence" value="ECO:0007669"/>
    <property type="project" value="InterPro"/>
</dbReference>
<keyword evidence="5" id="KW-0597">Phosphoprotein</keyword>
<dbReference type="SMART" id="SM00304">
    <property type="entry name" value="HAMP"/>
    <property type="match status" value="1"/>
</dbReference>
<dbReference type="InterPro" id="IPR003661">
    <property type="entry name" value="HisK_dim/P_dom"/>
</dbReference>
<sequence length="591" mass="65930">MINKKRLIWQIYPSFLLIILLSLTATIWVASRTLKSFIIEHYTSDLNTLAHVFESQFKALLSPPDMVQIDRLCKRIGEKDGTHITIILPSGQVAGDSDQDPKKMDNHLDRPEVIQAIKGELGVSIRFSLTLKKDMIYLAVPIRDGSDILGVLRTGTLSKSVDDAIGNIREKIIISGIIISILSAIICLLMSQRISRPIEEIRKGVESLARGELTYRLPDFSSREMEGLAQAVTQIAKELNDRINIITQQRNQLEQVFSGMVEGVLAVDLDERIIHMNNSAKLLLDCSQNNVQGLSIQELIRNVDLQRFIKEAVKSNDLIEEDILLHFPFDDRVINCHGTAICDSSGKCDGALIVLNDVTRLRRLENIRRDFVANVSHEIKTPVTAIKGFAQTLRDGVKDEDSRERFLEIIEKHTDRLITIIDDLLSLSRVEEGTEKDEIVLQAGHIEDIIYSAGQLCEAKASQRKIRIEIVCEYGLTCNINRALLEQAIINLLDNAVKYSEEGGTVLLKAGAKGDEIVIEVVDQGCGIERKHLDRLFERFYRVDKARSRNLGGTGLGLSIVKHIIQAHGGNVTVDSSPGKGSTFSIHLPKG</sequence>
<dbReference type="GO" id="GO:0005886">
    <property type="term" value="C:plasma membrane"/>
    <property type="evidence" value="ECO:0007669"/>
    <property type="project" value="UniProtKB-SubCell"/>
</dbReference>
<feature type="domain" description="PAS" evidence="16">
    <location>
        <begin position="249"/>
        <end position="322"/>
    </location>
</feature>
<evidence type="ECO:0000256" key="14">
    <source>
        <dbReference type="SAM" id="Phobius"/>
    </source>
</evidence>
<evidence type="ECO:0000256" key="7">
    <source>
        <dbReference type="ARBA" id="ARBA00022692"/>
    </source>
</evidence>
<dbReference type="InterPro" id="IPR050351">
    <property type="entry name" value="BphY/WalK/GraS-like"/>
</dbReference>
<dbReference type="AlphaFoldDB" id="A0A445MWS7"/>
<dbReference type="PROSITE" id="PS50885">
    <property type="entry name" value="HAMP"/>
    <property type="match status" value="1"/>
</dbReference>
<gene>
    <name evidence="18" type="ORF">PITCH_A2030062</name>
</gene>
<reference evidence="18" key="1">
    <citation type="submission" date="2018-01" db="EMBL/GenBank/DDBJ databases">
        <authorList>
            <person name="Regsiter A."/>
            <person name="William W."/>
        </authorList>
    </citation>
    <scope>NUCLEOTIDE SEQUENCE</scope>
    <source>
        <strain evidence="18">TRIP AH-1</strain>
    </source>
</reference>
<evidence type="ECO:0000256" key="10">
    <source>
        <dbReference type="ARBA" id="ARBA00022840"/>
    </source>
</evidence>
<comment type="catalytic activity">
    <reaction evidence="1">
        <text>ATP + protein L-histidine = ADP + protein N-phospho-L-histidine.</text>
        <dbReference type="EC" id="2.7.13.3"/>
    </reaction>
</comment>
<dbReference type="Gene3D" id="1.10.287.130">
    <property type="match status" value="1"/>
</dbReference>
<dbReference type="FunFam" id="3.30.565.10:FF:000006">
    <property type="entry name" value="Sensor histidine kinase WalK"/>
    <property type="match status" value="1"/>
</dbReference>
<keyword evidence="7 14" id="KW-0812">Transmembrane</keyword>
<dbReference type="InterPro" id="IPR005467">
    <property type="entry name" value="His_kinase_dom"/>
</dbReference>
<dbReference type="CDD" id="cd06225">
    <property type="entry name" value="HAMP"/>
    <property type="match status" value="1"/>
</dbReference>
<protein>
    <recommendedName>
        <fullName evidence="3">histidine kinase</fullName>
        <ecNumber evidence="3">2.7.13.3</ecNumber>
    </recommendedName>
</protein>
<evidence type="ECO:0000259" key="17">
    <source>
        <dbReference type="PROSITE" id="PS50885"/>
    </source>
</evidence>
<evidence type="ECO:0000259" key="16">
    <source>
        <dbReference type="PROSITE" id="PS50112"/>
    </source>
</evidence>
<dbReference type="InterPro" id="IPR000014">
    <property type="entry name" value="PAS"/>
</dbReference>
<dbReference type="InterPro" id="IPR003594">
    <property type="entry name" value="HATPase_dom"/>
</dbReference>
<dbReference type="SUPFAM" id="SSF103190">
    <property type="entry name" value="Sensory domain-like"/>
    <property type="match status" value="1"/>
</dbReference>
<dbReference type="PROSITE" id="PS50112">
    <property type="entry name" value="PAS"/>
    <property type="match status" value="1"/>
</dbReference>
<comment type="subcellular location">
    <subcellularLocation>
        <location evidence="2">Cell membrane</location>
        <topology evidence="2">Multi-pass membrane protein</topology>
    </subcellularLocation>
</comment>
<evidence type="ECO:0000256" key="12">
    <source>
        <dbReference type="ARBA" id="ARBA00023012"/>
    </source>
</evidence>
<dbReference type="SMART" id="SM00091">
    <property type="entry name" value="PAS"/>
    <property type="match status" value="1"/>
</dbReference>
<keyword evidence="9" id="KW-0418">Kinase</keyword>
<evidence type="ECO:0000256" key="8">
    <source>
        <dbReference type="ARBA" id="ARBA00022741"/>
    </source>
</evidence>
<proteinExistence type="predicted"/>
<feature type="transmembrane region" description="Helical" evidence="14">
    <location>
        <begin position="12"/>
        <end position="30"/>
    </location>
</feature>
<dbReference type="Pfam" id="PF00512">
    <property type="entry name" value="HisKA"/>
    <property type="match status" value="1"/>
</dbReference>
<accession>A0A445MWS7</accession>
<dbReference type="SUPFAM" id="SSF55785">
    <property type="entry name" value="PYP-like sensor domain (PAS domain)"/>
    <property type="match status" value="1"/>
</dbReference>
<keyword evidence="10" id="KW-0067">ATP-binding</keyword>
<evidence type="ECO:0000256" key="13">
    <source>
        <dbReference type="ARBA" id="ARBA00023136"/>
    </source>
</evidence>
<dbReference type="SMART" id="SM00387">
    <property type="entry name" value="HATPase_c"/>
    <property type="match status" value="1"/>
</dbReference>
<dbReference type="SUPFAM" id="SSF47384">
    <property type="entry name" value="Homodimeric domain of signal transducing histidine kinase"/>
    <property type="match status" value="1"/>
</dbReference>
<dbReference type="GO" id="GO:0004721">
    <property type="term" value="F:phosphoprotein phosphatase activity"/>
    <property type="evidence" value="ECO:0007669"/>
    <property type="project" value="TreeGrafter"/>
</dbReference>
<keyword evidence="4" id="KW-1003">Cell membrane</keyword>
<dbReference type="CDD" id="cd00130">
    <property type="entry name" value="PAS"/>
    <property type="match status" value="1"/>
</dbReference>
<dbReference type="SUPFAM" id="SSF55874">
    <property type="entry name" value="ATPase domain of HSP90 chaperone/DNA topoisomerase II/histidine kinase"/>
    <property type="match status" value="1"/>
</dbReference>
<keyword evidence="13 14" id="KW-0472">Membrane</keyword>
<dbReference type="GO" id="GO:0005524">
    <property type="term" value="F:ATP binding"/>
    <property type="evidence" value="ECO:0007669"/>
    <property type="project" value="UniProtKB-KW"/>
</dbReference>
<dbReference type="Gene3D" id="6.10.340.10">
    <property type="match status" value="1"/>
</dbReference>
<dbReference type="EC" id="2.7.13.3" evidence="3"/>
<keyword evidence="6" id="KW-0808">Transferase</keyword>
<evidence type="ECO:0000256" key="1">
    <source>
        <dbReference type="ARBA" id="ARBA00000085"/>
    </source>
</evidence>
<dbReference type="Pfam" id="PF08448">
    <property type="entry name" value="PAS_4"/>
    <property type="match status" value="1"/>
</dbReference>
<keyword evidence="8" id="KW-0547">Nucleotide-binding</keyword>
<dbReference type="SUPFAM" id="SSF158472">
    <property type="entry name" value="HAMP domain-like"/>
    <property type="match status" value="1"/>
</dbReference>
<dbReference type="CDD" id="cd00082">
    <property type="entry name" value="HisKA"/>
    <property type="match status" value="1"/>
</dbReference>
<keyword evidence="11 14" id="KW-1133">Transmembrane helix</keyword>
<dbReference type="InterPro" id="IPR036890">
    <property type="entry name" value="HATPase_C_sf"/>
</dbReference>
<dbReference type="GO" id="GO:0016036">
    <property type="term" value="P:cellular response to phosphate starvation"/>
    <property type="evidence" value="ECO:0007669"/>
    <property type="project" value="TreeGrafter"/>
</dbReference>
<dbReference type="InterPro" id="IPR003660">
    <property type="entry name" value="HAMP_dom"/>
</dbReference>
<evidence type="ECO:0000256" key="2">
    <source>
        <dbReference type="ARBA" id="ARBA00004651"/>
    </source>
</evidence>
<organism evidence="18">
    <name type="scientific">uncultured Desulfobacterium sp</name>
    <dbReference type="NCBI Taxonomy" id="201089"/>
    <lineage>
        <taxon>Bacteria</taxon>
        <taxon>Pseudomonadati</taxon>
        <taxon>Thermodesulfobacteriota</taxon>
        <taxon>Desulfobacteria</taxon>
        <taxon>Desulfobacterales</taxon>
        <taxon>Desulfobacteriaceae</taxon>
        <taxon>Desulfobacterium</taxon>
        <taxon>environmental samples</taxon>
    </lineage>
</organism>
<dbReference type="PROSITE" id="PS50109">
    <property type="entry name" value="HIS_KIN"/>
    <property type="match status" value="1"/>
</dbReference>
<dbReference type="PANTHER" id="PTHR45453">
    <property type="entry name" value="PHOSPHATE REGULON SENSOR PROTEIN PHOR"/>
    <property type="match status" value="1"/>
</dbReference>
<dbReference type="Pfam" id="PF02518">
    <property type="entry name" value="HATPase_c"/>
    <property type="match status" value="1"/>
</dbReference>
<name>A0A445MWS7_9BACT</name>
<dbReference type="Pfam" id="PF00672">
    <property type="entry name" value="HAMP"/>
    <property type="match status" value="1"/>
</dbReference>
<evidence type="ECO:0000256" key="11">
    <source>
        <dbReference type="ARBA" id="ARBA00022989"/>
    </source>
</evidence>